<accession>A0A9Q3I3E3</accession>
<evidence type="ECO:0000256" key="1">
    <source>
        <dbReference type="SAM" id="MobiDB-lite"/>
    </source>
</evidence>
<dbReference type="Proteomes" id="UP000765509">
    <property type="component" value="Unassembled WGS sequence"/>
</dbReference>
<reference evidence="2" key="1">
    <citation type="submission" date="2021-03" db="EMBL/GenBank/DDBJ databases">
        <title>Draft genome sequence of rust myrtle Austropuccinia psidii MF-1, a brazilian biotype.</title>
        <authorList>
            <person name="Quecine M.C."/>
            <person name="Pachon D.M.R."/>
            <person name="Bonatelli M.L."/>
            <person name="Correr F.H."/>
            <person name="Franceschini L.M."/>
            <person name="Leite T.F."/>
            <person name="Margarido G.R.A."/>
            <person name="Almeida C.A."/>
            <person name="Ferrarezi J.A."/>
            <person name="Labate C.A."/>
        </authorList>
    </citation>
    <scope>NUCLEOTIDE SEQUENCE</scope>
    <source>
        <strain evidence="2">MF-1</strain>
    </source>
</reference>
<keyword evidence="3" id="KW-1185">Reference proteome</keyword>
<name>A0A9Q3I3E3_9BASI</name>
<sequence>MTPDVHSVAFLPNPEESLMPKHHPNEQLSDKKFNKKYQEMVIKAYELAPEESSSLEEEEDNDENESIDLEAPSVCEGNEESEGLYEPGEYAYEDDEFSPEEG</sequence>
<proteinExistence type="predicted"/>
<dbReference type="AlphaFoldDB" id="A0A9Q3I3E3"/>
<gene>
    <name evidence="2" type="ORF">O181_066238</name>
</gene>
<feature type="compositionally biased region" description="Acidic residues" evidence="1">
    <location>
        <begin position="53"/>
        <end position="68"/>
    </location>
</feature>
<evidence type="ECO:0000313" key="3">
    <source>
        <dbReference type="Proteomes" id="UP000765509"/>
    </source>
</evidence>
<organism evidence="2 3">
    <name type="scientific">Austropuccinia psidii MF-1</name>
    <dbReference type="NCBI Taxonomy" id="1389203"/>
    <lineage>
        <taxon>Eukaryota</taxon>
        <taxon>Fungi</taxon>
        <taxon>Dikarya</taxon>
        <taxon>Basidiomycota</taxon>
        <taxon>Pucciniomycotina</taxon>
        <taxon>Pucciniomycetes</taxon>
        <taxon>Pucciniales</taxon>
        <taxon>Sphaerophragmiaceae</taxon>
        <taxon>Austropuccinia</taxon>
    </lineage>
</organism>
<feature type="region of interest" description="Disordered" evidence="1">
    <location>
        <begin position="47"/>
        <end position="102"/>
    </location>
</feature>
<dbReference type="EMBL" id="AVOT02032730">
    <property type="protein sequence ID" value="MBW0526523.1"/>
    <property type="molecule type" value="Genomic_DNA"/>
</dbReference>
<feature type="region of interest" description="Disordered" evidence="1">
    <location>
        <begin position="1"/>
        <end position="31"/>
    </location>
</feature>
<protein>
    <submittedName>
        <fullName evidence="2">Uncharacterized protein</fullName>
    </submittedName>
</protein>
<evidence type="ECO:0000313" key="2">
    <source>
        <dbReference type="EMBL" id="MBW0526523.1"/>
    </source>
</evidence>
<comment type="caution">
    <text evidence="2">The sequence shown here is derived from an EMBL/GenBank/DDBJ whole genome shotgun (WGS) entry which is preliminary data.</text>
</comment>
<feature type="compositionally biased region" description="Acidic residues" evidence="1">
    <location>
        <begin position="91"/>
        <end position="102"/>
    </location>
</feature>